<dbReference type="AlphaFoldDB" id="A0A9P6LMA8"/>
<dbReference type="GeneID" id="62160395"/>
<feature type="region of interest" description="Disordered" evidence="1">
    <location>
        <begin position="415"/>
        <end position="437"/>
    </location>
</feature>
<feature type="compositionally biased region" description="Basic and acidic residues" evidence="1">
    <location>
        <begin position="417"/>
        <end position="428"/>
    </location>
</feature>
<name>A0A9P6LMA8_9PEZI</name>
<dbReference type="OrthoDB" id="4817623at2759"/>
<sequence length="437" mass="48917">MRRKNAIMELAAAALGNEILPTSRSHSDEPIELTDMSHAARSANADMKAIWKAVEAPHTTFSLDNSKFYLPEGPLANDSFWLVIAKGEKATVDRHGPHLVDCEEPKVKINNEQRPFIFTCGSLIVDFHFGPSWYLFAQGELAEECVIRRLHGIARTAADSLAKSMGGLLWHRIQRCGGVYCLVPMDVARSLGRTAEILLEFTELAGRLVETMRRRRVDDGVPAAFRKVLQLLGIVEWYRVHRAFNAVQVLQKAYEGLRSPTAQKRMASTGCIEHAMLGMLGWRLAPESIGEQQGALSEGLHSLYVLSNTDWTGFDAAEVEGRVRQKTTPVCVVKDNWFCAWAFGTVCRFLTHQTLECVCSAEELASCPGPSRFEGHLRFAHLEMFKTLPWVESFTGTEHTRLRFHPEAKLLPGFYEGHPEGPRDREVAKASGKRCAR</sequence>
<organism evidence="2 3">
    <name type="scientific">Colletotrichum karsti</name>
    <dbReference type="NCBI Taxonomy" id="1095194"/>
    <lineage>
        <taxon>Eukaryota</taxon>
        <taxon>Fungi</taxon>
        <taxon>Dikarya</taxon>
        <taxon>Ascomycota</taxon>
        <taxon>Pezizomycotina</taxon>
        <taxon>Sordariomycetes</taxon>
        <taxon>Hypocreomycetidae</taxon>
        <taxon>Glomerellales</taxon>
        <taxon>Glomerellaceae</taxon>
        <taxon>Colletotrichum</taxon>
        <taxon>Colletotrichum boninense species complex</taxon>
    </lineage>
</organism>
<dbReference type="RefSeq" id="XP_038747487.1">
    <property type="nucleotide sequence ID" value="XM_038887321.1"/>
</dbReference>
<dbReference type="Proteomes" id="UP000781932">
    <property type="component" value="Unassembled WGS sequence"/>
</dbReference>
<reference evidence="2" key="1">
    <citation type="submission" date="2020-03" db="EMBL/GenBank/DDBJ databases">
        <authorList>
            <person name="He L."/>
        </authorList>
    </citation>
    <scope>NUCLEOTIDE SEQUENCE</scope>
    <source>
        <strain evidence="2">CkLH20</strain>
    </source>
</reference>
<evidence type="ECO:0000313" key="2">
    <source>
        <dbReference type="EMBL" id="KAF9878026.1"/>
    </source>
</evidence>
<comment type="caution">
    <text evidence="2">The sequence shown here is derived from an EMBL/GenBank/DDBJ whole genome shotgun (WGS) entry which is preliminary data.</text>
</comment>
<evidence type="ECO:0000256" key="1">
    <source>
        <dbReference type="SAM" id="MobiDB-lite"/>
    </source>
</evidence>
<dbReference type="EMBL" id="JAATWM020000012">
    <property type="protein sequence ID" value="KAF9878026.1"/>
    <property type="molecule type" value="Genomic_DNA"/>
</dbReference>
<evidence type="ECO:0000313" key="3">
    <source>
        <dbReference type="Proteomes" id="UP000781932"/>
    </source>
</evidence>
<keyword evidence="3" id="KW-1185">Reference proteome</keyword>
<reference evidence="2" key="2">
    <citation type="submission" date="2020-11" db="EMBL/GenBank/DDBJ databases">
        <title>Whole genome sequencing of Colletotrichum sp.</title>
        <authorList>
            <person name="Li H."/>
        </authorList>
    </citation>
    <scope>NUCLEOTIDE SEQUENCE</scope>
    <source>
        <strain evidence="2">CkLH20</strain>
    </source>
</reference>
<accession>A0A9P6LMA8</accession>
<gene>
    <name evidence="2" type="ORF">CkaCkLH20_04602</name>
</gene>
<proteinExistence type="predicted"/>
<protein>
    <submittedName>
        <fullName evidence="2">Uncharacterized protein</fullName>
    </submittedName>
</protein>